<dbReference type="Proteomes" id="UP000006514">
    <property type="component" value="Unassembled WGS sequence"/>
</dbReference>
<keyword evidence="3" id="KW-1185">Reference proteome</keyword>
<sequence>MKSKAKSKAARKKRASVVDSSERRGMPRRVRLIVREPERDPKELLGHEHAERNDHGLFTPPPLGGMPSSGESAQASPCPPATNVAGQHDPCGRGEDAAARPLPSTDLPILPEWTAGREGDVHGVAGENAARRSPPPPPSTEQHRSPAMATPVDINDSKRDTASPESAHGSDDQQPAGDRTSDGAGSSLSVVIQTSHGHGSGAGRCVAPSTSLLVLNLFVGPMAVQNGDSNQAA</sequence>
<evidence type="ECO:0000313" key="3">
    <source>
        <dbReference type="Proteomes" id="UP000006514"/>
    </source>
</evidence>
<dbReference type="AlphaFoldDB" id="J0WKY5"/>
<protein>
    <submittedName>
        <fullName evidence="2">Uncharacterized protein</fullName>
    </submittedName>
</protein>
<feature type="region of interest" description="Disordered" evidence="1">
    <location>
        <begin position="1"/>
        <end position="206"/>
    </location>
</feature>
<feature type="compositionally biased region" description="Polar residues" evidence="1">
    <location>
        <begin position="183"/>
        <end position="197"/>
    </location>
</feature>
<organism evidence="2 3">
    <name type="scientific">Auricularia subglabra (strain TFB-10046 / SS5)</name>
    <name type="common">White-rot fungus</name>
    <name type="synonym">Auricularia delicata (strain TFB10046)</name>
    <dbReference type="NCBI Taxonomy" id="717982"/>
    <lineage>
        <taxon>Eukaryota</taxon>
        <taxon>Fungi</taxon>
        <taxon>Dikarya</taxon>
        <taxon>Basidiomycota</taxon>
        <taxon>Agaricomycotina</taxon>
        <taxon>Agaricomycetes</taxon>
        <taxon>Auriculariales</taxon>
        <taxon>Auriculariaceae</taxon>
        <taxon>Auricularia</taxon>
    </lineage>
</organism>
<accession>J0WKY5</accession>
<gene>
    <name evidence="2" type="ORF">AURDEDRAFT_177969</name>
</gene>
<feature type="compositionally biased region" description="Basic residues" evidence="1">
    <location>
        <begin position="1"/>
        <end position="15"/>
    </location>
</feature>
<name>J0WKY5_AURST</name>
<proteinExistence type="predicted"/>
<dbReference type="KEGG" id="adl:AURDEDRAFT_177969"/>
<dbReference type="EMBL" id="JH688541">
    <property type="protein sequence ID" value="EJD32943.1"/>
    <property type="molecule type" value="Genomic_DNA"/>
</dbReference>
<reference evidence="3" key="1">
    <citation type="journal article" date="2012" name="Science">
        <title>The Paleozoic origin of enzymatic lignin decomposition reconstructed from 31 fungal genomes.</title>
        <authorList>
            <person name="Floudas D."/>
            <person name="Binder M."/>
            <person name="Riley R."/>
            <person name="Barry K."/>
            <person name="Blanchette R.A."/>
            <person name="Henrissat B."/>
            <person name="Martinez A.T."/>
            <person name="Otillar R."/>
            <person name="Spatafora J.W."/>
            <person name="Yadav J.S."/>
            <person name="Aerts A."/>
            <person name="Benoit I."/>
            <person name="Boyd A."/>
            <person name="Carlson A."/>
            <person name="Copeland A."/>
            <person name="Coutinho P.M."/>
            <person name="de Vries R.P."/>
            <person name="Ferreira P."/>
            <person name="Findley K."/>
            <person name="Foster B."/>
            <person name="Gaskell J."/>
            <person name="Glotzer D."/>
            <person name="Gorecki P."/>
            <person name="Heitman J."/>
            <person name="Hesse C."/>
            <person name="Hori C."/>
            <person name="Igarashi K."/>
            <person name="Jurgens J.A."/>
            <person name="Kallen N."/>
            <person name="Kersten P."/>
            <person name="Kohler A."/>
            <person name="Kuees U."/>
            <person name="Kumar T.K.A."/>
            <person name="Kuo A."/>
            <person name="LaButti K."/>
            <person name="Larrondo L.F."/>
            <person name="Lindquist E."/>
            <person name="Ling A."/>
            <person name="Lombard V."/>
            <person name="Lucas S."/>
            <person name="Lundell T."/>
            <person name="Martin R."/>
            <person name="McLaughlin D.J."/>
            <person name="Morgenstern I."/>
            <person name="Morin E."/>
            <person name="Murat C."/>
            <person name="Nagy L.G."/>
            <person name="Nolan M."/>
            <person name="Ohm R.A."/>
            <person name="Patyshakuliyeva A."/>
            <person name="Rokas A."/>
            <person name="Ruiz-Duenas F.J."/>
            <person name="Sabat G."/>
            <person name="Salamov A."/>
            <person name="Samejima M."/>
            <person name="Schmutz J."/>
            <person name="Slot J.C."/>
            <person name="St John F."/>
            <person name="Stenlid J."/>
            <person name="Sun H."/>
            <person name="Sun S."/>
            <person name="Syed K."/>
            <person name="Tsang A."/>
            <person name="Wiebenga A."/>
            <person name="Young D."/>
            <person name="Pisabarro A."/>
            <person name="Eastwood D.C."/>
            <person name="Martin F."/>
            <person name="Cullen D."/>
            <person name="Grigoriev I.V."/>
            <person name="Hibbett D.S."/>
        </authorList>
    </citation>
    <scope>NUCLEOTIDE SEQUENCE [LARGE SCALE GENOMIC DNA]</scope>
    <source>
        <strain evidence="3">TFB10046</strain>
    </source>
</reference>
<evidence type="ECO:0000256" key="1">
    <source>
        <dbReference type="SAM" id="MobiDB-lite"/>
    </source>
</evidence>
<dbReference type="InParanoid" id="J0WKY5"/>
<evidence type="ECO:0000313" key="2">
    <source>
        <dbReference type="EMBL" id="EJD32943.1"/>
    </source>
</evidence>
<feature type="compositionally biased region" description="Basic and acidic residues" evidence="1">
    <location>
        <begin position="33"/>
        <end position="55"/>
    </location>
</feature>